<feature type="transmembrane region" description="Helical" evidence="1">
    <location>
        <begin position="89"/>
        <end position="110"/>
    </location>
</feature>
<evidence type="ECO:0000313" key="3">
    <source>
        <dbReference type="Proteomes" id="UP000298493"/>
    </source>
</evidence>
<keyword evidence="1" id="KW-0472">Membrane</keyword>
<organism evidence="2 3">
    <name type="scientific">Venturia nashicola</name>
    <dbReference type="NCBI Taxonomy" id="86259"/>
    <lineage>
        <taxon>Eukaryota</taxon>
        <taxon>Fungi</taxon>
        <taxon>Dikarya</taxon>
        <taxon>Ascomycota</taxon>
        <taxon>Pezizomycotina</taxon>
        <taxon>Dothideomycetes</taxon>
        <taxon>Pleosporomycetidae</taxon>
        <taxon>Venturiales</taxon>
        <taxon>Venturiaceae</taxon>
        <taxon>Venturia</taxon>
    </lineage>
</organism>
<keyword evidence="1" id="KW-1133">Transmembrane helix</keyword>
<keyword evidence="3" id="KW-1185">Reference proteome</keyword>
<evidence type="ECO:0008006" key="4">
    <source>
        <dbReference type="Google" id="ProtNLM"/>
    </source>
</evidence>
<keyword evidence="1" id="KW-0812">Transmembrane</keyword>
<feature type="transmembrane region" description="Helical" evidence="1">
    <location>
        <begin position="137"/>
        <end position="159"/>
    </location>
</feature>
<proteinExistence type="predicted"/>
<comment type="caution">
    <text evidence="2">The sequence shown here is derived from an EMBL/GenBank/DDBJ whole genome shotgun (WGS) entry which is preliminary data.</text>
</comment>
<accession>A0A4Z1PGG8</accession>
<dbReference type="EMBL" id="SNSC02000010">
    <property type="protein sequence ID" value="TID20704.1"/>
    <property type="molecule type" value="Genomic_DNA"/>
</dbReference>
<sequence length="228" mass="25756">MVGFGKRGTKVAPHTYPKLPFHGLRALQTLSSLVVASIMVYFIYYLSHDHWNIPWTFIFFTAASVTTVIALCTTIILHCYFGLNPRFNLFVNGGLFMLWGAAFGMLSWWASKTLARRCKVEDWNDETGVMVCRIYKALYAFGCCGFVSTTCALVLDIVVWKRATRLGKFTALNDDKAGGVPYNDIDLPAFNRSQPVRKPETGYSVPEEQFGYDDTHYHGAHPPQARYL</sequence>
<protein>
    <recommendedName>
        <fullName evidence="4">MARVEL domain-containing protein</fullName>
    </recommendedName>
</protein>
<evidence type="ECO:0000256" key="1">
    <source>
        <dbReference type="SAM" id="Phobius"/>
    </source>
</evidence>
<dbReference type="Proteomes" id="UP000298493">
    <property type="component" value="Unassembled WGS sequence"/>
</dbReference>
<dbReference type="AlphaFoldDB" id="A0A4Z1PGG8"/>
<gene>
    <name evidence="2" type="ORF">E6O75_ATG05468</name>
</gene>
<reference evidence="2 3" key="1">
    <citation type="submission" date="2019-04" db="EMBL/GenBank/DDBJ databases">
        <title>High contiguity whole genome sequence and gene annotation resource for two Venturia nashicola isolates.</title>
        <authorList>
            <person name="Prokchorchik M."/>
            <person name="Won K."/>
            <person name="Lee Y."/>
            <person name="Choi E.D."/>
            <person name="Segonzac C."/>
            <person name="Sohn K.H."/>
        </authorList>
    </citation>
    <scope>NUCLEOTIDE SEQUENCE [LARGE SCALE GENOMIC DNA]</scope>
    <source>
        <strain evidence="2 3">PRI2</strain>
    </source>
</reference>
<feature type="transmembrane region" description="Helical" evidence="1">
    <location>
        <begin position="53"/>
        <end position="77"/>
    </location>
</feature>
<evidence type="ECO:0000313" key="2">
    <source>
        <dbReference type="EMBL" id="TID20704.1"/>
    </source>
</evidence>
<feature type="transmembrane region" description="Helical" evidence="1">
    <location>
        <begin position="26"/>
        <end position="47"/>
    </location>
</feature>
<name>A0A4Z1PGG8_9PEZI</name>